<feature type="compositionally biased region" description="Basic and acidic residues" evidence="1">
    <location>
        <begin position="16"/>
        <end position="25"/>
    </location>
</feature>
<accession>A0A1A9UG03</accession>
<keyword evidence="3" id="KW-1185">Reference proteome</keyword>
<feature type="region of interest" description="Disordered" evidence="1">
    <location>
        <begin position="1"/>
        <end position="25"/>
    </location>
</feature>
<evidence type="ECO:0000256" key="1">
    <source>
        <dbReference type="SAM" id="MobiDB-lite"/>
    </source>
</evidence>
<proteinExistence type="predicted"/>
<protein>
    <submittedName>
        <fullName evidence="2">Uncharacterized protein</fullName>
    </submittedName>
</protein>
<dbReference type="EnsemblMetazoa" id="GAUT003638-RA">
    <property type="protein sequence ID" value="GAUT003638-PA"/>
    <property type="gene ID" value="GAUT003638"/>
</dbReference>
<dbReference type="VEuPathDB" id="VectorBase:GAUT003638"/>
<dbReference type="AlphaFoldDB" id="A0A1A9UG03"/>
<dbReference type="Proteomes" id="UP000078200">
    <property type="component" value="Unassembled WGS sequence"/>
</dbReference>
<reference evidence="2" key="1">
    <citation type="submission" date="2020-05" db="UniProtKB">
        <authorList>
            <consortium name="EnsemblMetazoa"/>
        </authorList>
    </citation>
    <scope>IDENTIFICATION</scope>
    <source>
        <strain evidence="2">TTRI</strain>
    </source>
</reference>
<organism evidence="2 3">
    <name type="scientific">Glossina austeni</name>
    <name type="common">Savannah tsetse fly</name>
    <dbReference type="NCBI Taxonomy" id="7395"/>
    <lineage>
        <taxon>Eukaryota</taxon>
        <taxon>Metazoa</taxon>
        <taxon>Ecdysozoa</taxon>
        <taxon>Arthropoda</taxon>
        <taxon>Hexapoda</taxon>
        <taxon>Insecta</taxon>
        <taxon>Pterygota</taxon>
        <taxon>Neoptera</taxon>
        <taxon>Endopterygota</taxon>
        <taxon>Diptera</taxon>
        <taxon>Brachycera</taxon>
        <taxon>Muscomorpha</taxon>
        <taxon>Hippoboscoidea</taxon>
        <taxon>Glossinidae</taxon>
        <taxon>Glossina</taxon>
    </lineage>
</organism>
<evidence type="ECO:0000313" key="2">
    <source>
        <dbReference type="EnsemblMetazoa" id="GAUT003638-PA"/>
    </source>
</evidence>
<evidence type="ECO:0000313" key="3">
    <source>
        <dbReference type="Proteomes" id="UP000078200"/>
    </source>
</evidence>
<sequence>MHKRLSRQQKVIRQLARKESQSTHIRDMRIKRKDDRDEVPSLRDEIIVSELGRRQRRFSATIGSRNDNFLRGFSDFGCSLNIPTAPPPPPPPPTLPPPPLALPLPILLVLELPVILSYKTVELGRSYEPKLSVSDLRR</sequence>
<name>A0A1A9UG03_GLOAU</name>